<gene>
    <name evidence="1" type="ORF">HHI36_014963</name>
</gene>
<sequence>MNGSRNSFAYRRSILENIIEKPPFSYEKSIASECESTDADRNGNVVNINLGRNCCESSSRKNTSSLNGRCHTTINFFINDHHSVSRDRKYCQESRAGSKMMDKILLGKNIPDHKMMKNLLGNLGIKKFLSAPNMNTNNTKKMVEENLLDSTANSTINTAEMNLNTLKENNNGCENNMTFLYVSSKNPYDDFKRRNIDEIIEENEEQNPTRDTNFRGSFKRKNIEKIIEENEDDEPIKEMIDCPAHHCDHLAWKKMETSMVKMEPAIKNCEPIDPLKRFKKKPFRVPSSSKQSEVLFRESSLLSRLQLEKVSQPKRIVPSFRVRTQMFYRKKGRDSMDEIEKRQSNLILNGKNKYPICSSESHGPYDEYKKNLISCRDGTLCCKNLDYPDDEAWSKAETRNIVTSEFIKEKIRRFDKFAKRKNSGREQCCNIDKLMINQSKKNYMRISVEDPEKEQNIKQEICLRNLSNEELGSISLPKETRNAMTRMLLENSKSNFGNGCSRQLPKGLRLKENERVSKLGTRVGSRLTSEANLDHLITLADKNNKCWPGVAERVRPRPEENMP</sequence>
<accession>A0ABD2N467</accession>
<organism evidence="1 2">
    <name type="scientific">Cryptolaemus montrouzieri</name>
    <dbReference type="NCBI Taxonomy" id="559131"/>
    <lineage>
        <taxon>Eukaryota</taxon>
        <taxon>Metazoa</taxon>
        <taxon>Ecdysozoa</taxon>
        <taxon>Arthropoda</taxon>
        <taxon>Hexapoda</taxon>
        <taxon>Insecta</taxon>
        <taxon>Pterygota</taxon>
        <taxon>Neoptera</taxon>
        <taxon>Endopterygota</taxon>
        <taxon>Coleoptera</taxon>
        <taxon>Polyphaga</taxon>
        <taxon>Cucujiformia</taxon>
        <taxon>Coccinelloidea</taxon>
        <taxon>Coccinellidae</taxon>
        <taxon>Scymninae</taxon>
        <taxon>Scymnini</taxon>
        <taxon>Cryptolaemus</taxon>
    </lineage>
</organism>
<protein>
    <submittedName>
        <fullName evidence="1">Uncharacterized protein</fullName>
    </submittedName>
</protein>
<proteinExistence type="predicted"/>
<evidence type="ECO:0000313" key="1">
    <source>
        <dbReference type="EMBL" id="KAL3273523.1"/>
    </source>
</evidence>
<dbReference type="Proteomes" id="UP001516400">
    <property type="component" value="Unassembled WGS sequence"/>
</dbReference>
<reference evidence="1 2" key="1">
    <citation type="journal article" date="2021" name="BMC Biol.">
        <title>Horizontally acquired antibacterial genes associated with adaptive radiation of ladybird beetles.</title>
        <authorList>
            <person name="Li H.S."/>
            <person name="Tang X.F."/>
            <person name="Huang Y.H."/>
            <person name="Xu Z.Y."/>
            <person name="Chen M.L."/>
            <person name="Du X.Y."/>
            <person name="Qiu B.Y."/>
            <person name="Chen P.T."/>
            <person name="Zhang W."/>
            <person name="Slipinski A."/>
            <person name="Escalona H.E."/>
            <person name="Waterhouse R.M."/>
            <person name="Zwick A."/>
            <person name="Pang H."/>
        </authorList>
    </citation>
    <scope>NUCLEOTIDE SEQUENCE [LARGE SCALE GENOMIC DNA]</scope>
    <source>
        <strain evidence="1">SYSU2018</strain>
    </source>
</reference>
<comment type="caution">
    <text evidence="1">The sequence shown here is derived from an EMBL/GenBank/DDBJ whole genome shotgun (WGS) entry which is preliminary data.</text>
</comment>
<name>A0ABD2N467_9CUCU</name>
<dbReference type="AlphaFoldDB" id="A0ABD2N467"/>
<evidence type="ECO:0000313" key="2">
    <source>
        <dbReference type="Proteomes" id="UP001516400"/>
    </source>
</evidence>
<keyword evidence="2" id="KW-1185">Reference proteome</keyword>
<dbReference type="EMBL" id="JABFTP020000062">
    <property type="protein sequence ID" value="KAL3273523.1"/>
    <property type="molecule type" value="Genomic_DNA"/>
</dbReference>